<keyword evidence="2" id="KW-0812">Transmembrane</keyword>
<protein>
    <recommendedName>
        <fullName evidence="5">DUF1622 domain-containing protein</fullName>
    </recommendedName>
</protein>
<comment type="caution">
    <text evidence="3">The sequence shown here is derived from an EMBL/GenBank/DDBJ whole genome shotgun (WGS) entry which is preliminary data.</text>
</comment>
<feature type="region of interest" description="Disordered" evidence="1">
    <location>
        <begin position="93"/>
        <end position="115"/>
    </location>
</feature>
<dbReference type="AlphaFoldDB" id="A0A1E2RZ75"/>
<evidence type="ECO:0000313" key="4">
    <source>
        <dbReference type="Proteomes" id="UP000095087"/>
    </source>
</evidence>
<dbReference type="PANTHER" id="PTHR38468:SF1">
    <property type="entry name" value="SLL0939 PROTEIN"/>
    <property type="match status" value="1"/>
</dbReference>
<dbReference type="RefSeq" id="WP_069094880.1">
    <property type="nucleotide sequence ID" value="NZ_MASI01000003.1"/>
</dbReference>
<dbReference type="Proteomes" id="UP000095087">
    <property type="component" value="Unassembled WGS sequence"/>
</dbReference>
<evidence type="ECO:0000256" key="1">
    <source>
        <dbReference type="SAM" id="MobiDB-lite"/>
    </source>
</evidence>
<name>A0A1E2RZ75_9HYPH</name>
<organism evidence="3 4">
    <name type="scientific">Methyloligella halotolerans</name>
    <dbReference type="NCBI Taxonomy" id="1177755"/>
    <lineage>
        <taxon>Bacteria</taxon>
        <taxon>Pseudomonadati</taxon>
        <taxon>Pseudomonadota</taxon>
        <taxon>Alphaproteobacteria</taxon>
        <taxon>Hyphomicrobiales</taxon>
        <taxon>Hyphomicrobiaceae</taxon>
        <taxon>Methyloligella</taxon>
    </lineage>
</organism>
<dbReference type="InterPro" id="IPR012427">
    <property type="entry name" value="DUF1622"/>
</dbReference>
<evidence type="ECO:0000313" key="3">
    <source>
        <dbReference type="EMBL" id="ODA67536.1"/>
    </source>
</evidence>
<dbReference type="PATRIC" id="fig|1177755.3.peg.1577"/>
<keyword evidence="2" id="KW-1133">Transmembrane helix</keyword>
<keyword evidence="4" id="KW-1185">Reference proteome</keyword>
<evidence type="ECO:0008006" key="5">
    <source>
        <dbReference type="Google" id="ProtNLM"/>
    </source>
</evidence>
<dbReference type="OrthoDB" id="9812897at2"/>
<keyword evidence="2" id="KW-0472">Membrane</keyword>
<gene>
    <name evidence="3" type="ORF">A7A08_01570</name>
</gene>
<sequence length="115" mass="12383">MAVVTYGAAEAIVLLVSAIARREPTAYQGRIIWLKFATWILLALEFALAADIVRTAIAPTWDDIGKLAAIAVIRTILNYFLAKDIAAFSETLGDGGEAAGIMPPRPKPRRQSSKA</sequence>
<accession>A0A1E2RZ75</accession>
<dbReference type="Pfam" id="PF07784">
    <property type="entry name" value="DUF1622"/>
    <property type="match status" value="1"/>
</dbReference>
<dbReference type="PANTHER" id="PTHR38468">
    <property type="entry name" value="SLL0939 PROTEIN"/>
    <property type="match status" value="1"/>
</dbReference>
<feature type="transmembrane region" description="Helical" evidence="2">
    <location>
        <begin position="31"/>
        <end position="52"/>
    </location>
</feature>
<dbReference type="EMBL" id="MASI01000003">
    <property type="protein sequence ID" value="ODA67536.1"/>
    <property type="molecule type" value="Genomic_DNA"/>
</dbReference>
<feature type="compositionally biased region" description="Basic residues" evidence="1">
    <location>
        <begin position="106"/>
        <end position="115"/>
    </location>
</feature>
<reference evidence="3 4" key="1">
    <citation type="submission" date="2016-07" db="EMBL/GenBank/DDBJ databases">
        <title>Draft genome sequence of Methyloligella halotolerans C2T (VKM B-2706T=CCUG 61687T=DSM 25045T), a halotolerant polyhydroxybutyrate accumulating methylotroph.</title>
        <authorList>
            <person name="Vasilenko O.V."/>
            <person name="Doronina N.V."/>
            <person name="Poroshina M.N."/>
            <person name="Tarlachkov S.V."/>
            <person name="Trotsenko Y.A."/>
        </authorList>
    </citation>
    <scope>NUCLEOTIDE SEQUENCE [LARGE SCALE GENOMIC DNA]</scope>
    <source>
        <strain evidence="3 4">VKM B-2706</strain>
    </source>
</reference>
<proteinExistence type="predicted"/>
<evidence type="ECO:0000256" key="2">
    <source>
        <dbReference type="SAM" id="Phobius"/>
    </source>
</evidence>